<organism evidence="3 4">
    <name type="scientific">Desulforudis audaxviator (strain MP104C)</name>
    <dbReference type="NCBI Taxonomy" id="477974"/>
    <lineage>
        <taxon>Bacteria</taxon>
        <taxon>Bacillati</taxon>
        <taxon>Bacillota</taxon>
        <taxon>Clostridia</taxon>
        <taxon>Thermoanaerobacterales</taxon>
        <taxon>Candidatus Desulforudaceae</taxon>
        <taxon>Candidatus Desulforudis</taxon>
    </lineage>
</organism>
<name>B1I1W2_DESAP</name>
<dbReference type="EMBL" id="CP000860">
    <property type="protein sequence ID" value="ACA58925.1"/>
    <property type="molecule type" value="Genomic_DNA"/>
</dbReference>
<dbReference type="HOGENOM" id="CLU_2355129_0_0_9"/>
<gene>
    <name evidence="3" type="ordered locus">Daud_0368</name>
</gene>
<evidence type="ECO:0000256" key="1">
    <source>
        <dbReference type="SAM" id="MobiDB-lite"/>
    </source>
</evidence>
<keyword evidence="2" id="KW-1133">Transmembrane helix</keyword>
<feature type="transmembrane region" description="Helical" evidence="2">
    <location>
        <begin position="67"/>
        <end position="91"/>
    </location>
</feature>
<accession>B1I1W2</accession>
<dbReference type="Proteomes" id="UP000008544">
    <property type="component" value="Chromosome"/>
</dbReference>
<feature type="compositionally biased region" description="Polar residues" evidence="1">
    <location>
        <begin position="1"/>
        <end position="27"/>
    </location>
</feature>
<feature type="region of interest" description="Disordered" evidence="1">
    <location>
        <begin position="1"/>
        <end position="38"/>
    </location>
</feature>
<evidence type="ECO:0000313" key="3">
    <source>
        <dbReference type="EMBL" id="ACA58925.1"/>
    </source>
</evidence>
<evidence type="ECO:0000313" key="4">
    <source>
        <dbReference type="Proteomes" id="UP000008544"/>
    </source>
</evidence>
<dbReference type="KEGG" id="dau:Daud_0368"/>
<reference evidence="4" key="1">
    <citation type="submission" date="2007-10" db="EMBL/GenBank/DDBJ databases">
        <title>Complete sequence of chromosome of Desulforudis audaxviator MP104C.</title>
        <authorList>
            <person name="Copeland A."/>
            <person name="Lucas S."/>
            <person name="Lapidus A."/>
            <person name="Barry K."/>
            <person name="Glavina del Rio T."/>
            <person name="Dalin E."/>
            <person name="Tice H."/>
            <person name="Bruce D."/>
            <person name="Pitluck S."/>
            <person name="Lowry S.R."/>
            <person name="Larimer F."/>
            <person name="Land M.L."/>
            <person name="Hauser L."/>
            <person name="Kyrpides N."/>
            <person name="Ivanova N.N."/>
            <person name="Richardson P."/>
        </authorList>
    </citation>
    <scope>NUCLEOTIDE SEQUENCE [LARGE SCALE GENOMIC DNA]</scope>
    <source>
        <strain evidence="4">MP104C</strain>
    </source>
</reference>
<dbReference type="AlphaFoldDB" id="B1I1W2"/>
<protein>
    <submittedName>
        <fullName evidence="3">Uncharacterized protein</fullName>
    </submittedName>
</protein>
<keyword evidence="2" id="KW-0812">Transmembrane</keyword>
<keyword evidence="4" id="KW-1185">Reference proteome</keyword>
<proteinExistence type="predicted"/>
<keyword evidence="2" id="KW-0472">Membrane</keyword>
<sequence length="96" mass="11464">MWKQSRNNPETQSATSTRNDQGNQSDYGNEKRRPNQHRCNHRLPRFHTSFFNLSSETDHSLQRECSFLFTCFLLLSFIFLQLHLLVFLGVYERILL</sequence>
<dbReference type="STRING" id="477974.Daud_0368"/>
<reference evidence="3 4" key="2">
    <citation type="journal article" date="2008" name="Science">
        <title>Environmental genomics reveals a single-species ecosystem deep within Earth.</title>
        <authorList>
            <person name="Chivian D."/>
            <person name="Brodie E.L."/>
            <person name="Alm E.J."/>
            <person name="Culley D.E."/>
            <person name="Dehal P.S."/>
            <person name="Desantis T.Z."/>
            <person name="Gihring T.M."/>
            <person name="Lapidus A."/>
            <person name="Lin L.H."/>
            <person name="Lowry S.R."/>
            <person name="Moser D.P."/>
            <person name="Richardson P.M."/>
            <person name="Southam G."/>
            <person name="Wanger G."/>
            <person name="Pratt L.M."/>
            <person name="Andersen G.L."/>
            <person name="Hazen T.C."/>
            <person name="Brockman F.J."/>
            <person name="Arkin A.P."/>
            <person name="Onstott T.C."/>
        </authorList>
    </citation>
    <scope>NUCLEOTIDE SEQUENCE [LARGE SCALE GENOMIC DNA]</scope>
    <source>
        <strain evidence="3 4">MP104C</strain>
    </source>
</reference>
<evidence type="ECO:0000256" key="2">
    <source>
        <dbReference type="SAM" id="Phobius"/>
    </source>
</evidence>